<sequence>MLPIPTETRRRSRFARVIGTAWASTVVHPTPVLRKGSLLRNGNSEAVSLSAPIPKRWRRALLEIGLVAVFVCCHLLVVFLPAHQGETFRWSLSLGVPALAVLLLRRFLPWVSLVVLVTVTIVLTRTEEPVGPLNLAILISVYSVCVRGELPTTVAAGAVAMIWPLSRLPSMSPYAATVMLLGALVNVVMVLGWGRAMRIKRRQAAQLEQAVNLLDRARDQLAREAAAVERARIAREFHDIVSHNLSVVALRAGVARSLVDRDPDHARDTLRELEKTSRSSLEQMRQLVSALRAVPGADSDDGAVPDGRGGSEAESGSDEAVLAGGEADRTPAPRLAQLDELIDSVRGTGVTWRLQRIGRVRELDPGVEMTAYRVIQEAVTNVLKHAGRGYARVSLSYRASGLDIEVNNHTTDFLGRVRSTEHDARQVAQGDPGSTGHGLIGLRERVSLLGGTLTAHPVSNGFHLSAVLPCPEISDPGRSEEVRRW</sequence>
<comment type="catalytic activity">
    <reaction evidence="1">
        <text>ATP + protein L-histidine = ADP + protein N-phospho-L-histidine.</text>
        <dbReference type="EC" id="2.7.13.3"/>
    </reaction>
</comment>
<feature type="domain" description="Signal transduction histidine kinase subgroup 3 dimerisation and phosphoacceptor" evidence="13">
    <location>
        <begin position="229"/>
        <end position="293"/>
    </location>
</feature>
<reference evidence="15" key="1">
    <citation type="submission" date="2016-10" db="EMBL/GenBank/DDBJ databases">
        <authorList>
            <person name="Varghese N."/>
            <person name="Submissions S."/>
        </authorList>
    </citation>
    <scope>NUCLEOTIDE SEQUENCE [LARGE SCALE GENOMIC DNA]</scope>
    <source>
        <strain evidence="15">DSM 45460</strain>
    </source>
</reference>
<evidence type="ECO:0000313" key="15">
    <source>
        <dbReference type="Proteomes" id="UP000199213"/>
    </source>
</evidence>
<feature type="region of interest" description="Disordered" evidence="10">
    <location>
        <begin position="295"/>
        <end position="332"/>
    </location>
</feature>
<evidence type="ECO:0000256" key="5">
    <source>
        <dbReference type="ARBA" id="ARBA00022741"/>
    </source>
</evidence>
<dbReference type="PANTHER" id="PTHR24421">
    <property type="entry name" value="NITRATE/NITRITE SENSOR PROTEIN NARX-RELATED"/>
    <property type="match status" value="1"/>
</dbReference>
<gene>
    <name evidence="14" type="ORF">SAMN04487820_107111</name>
</gene>
<keyword evidence="8" id="KW-0902">Two-component regulatory system</keyword>
<dbReference type="Pfam" id="PF02518">
    <property type="entry name" value="HATPase_c"/>
    <property type="match status" value="1"/>
</dbReference>
<dbReference type="Gene3D" id="1.20.5.1930">
    <property type="match status" value="1"/>
</dbReference>
<evidence type="ECO:0000259" key="13">
    <source>
        <dbReference type="Pfam" id="PF07730"/>
    </source>
</evidence>
<dbReference type="InterPro" id="IPR050482">
    <property type="entry name" value="Sensor_HK_TwoCompSys"/>
</dbReference>
<feature type="transmembrane region" description="Helical" evidence="11">
    <location>
        <begin position="174"/>
        <end position="193"/>
    </location>
</feature>
<name>A0A1G9BEJ1_ACTMZ</name>
<evidence type="ECO:0000256" key="11">
    <source>
        <dbReference type="SAM" id="Phobius"/>
    </source>
</evidence>
<dbReference type="GO" id="GO:0005524">
    <property type="term" value="F:ATP binding"/>
    <property type="evidence" value="ECO:0007669"/>
    <property type="project" value="UniProtKB-KW"/>
</dbReference>
<dbReference type="InterPro" id="IPR036890">
    <property type="entry name" value="HATPase_C_sf"/>
</dbReference>
<evidence type="ECO:0000256" key="4">
    <source>
        <dbReference type="ARBA" id="ARBA00022679"/>
    </source>
</evidence>
<dbReference type="Pfam" id="PF07730">
    <property type="entry name" value="HisKA_3"/>
    <property type="match status" value="1"/>
</dbReference>
<dbReference type="Gene3D" id="3.30.565.10">
    <property type="entry name" value="Histidine kinase-like ATPase, C-terminal domain"/>
    <property type="match status" value="1"/>
</dbReference>
<keyword evidence="3" id="KW-0597">Phosphoprotein</keyword>
<evidence type="ECO:0000256" key="6">
    <source>
        <dbReference type="ARBA" id="ARBA00022777"/>
    </source>
</evidence>
<dbReference type="CDD" id="cd16917">
    <property type="entry name" value="HATPase_UhpB-NarQ-NarX-like"/>
    <property type="match status" value="1"/>
</dbReference>
<keyword evidence="9" id="KW-0175">Coiled coil</keyword>
<proteinExistence type="predicted"/>
<keyword evidence="11" id="KW-0812">Transmembrane</keyword>
<evidence type="ECO:0000313" key="14">
    <source>
        <dbReference type="EMBL" id="SDK37897.1"/>
    </source>
</evidence>
<evidence type="ECO:0000256" key="9">
    <source>
        <dbReference type="SAM" id="Coils"/>
    </source>
</evidence>
<dbReference type="GO" id="GO:0046983">
    <property type="term" value="F:protein dimerization activity"/>
    <property type="evidence" value="ECO:0007669"/>
    <property type="project" value="InterPro"/>
</dbReference>
<dbReference type="InterPro" id="IPR011712">
    <property type="entry name" value="Sig_transdc_His_kin_sub3_dim/P"/>
</dbReference>
<feature type="transmembrane region" description="Helical" evidence="11">
    <location>
        <begin position="135"/>
        <end position="162"/>
    </location>
</feature>
<dbReference type="SUPFAM" id="SSF55874">
    <property type="entry name" value="ATPase domain of HSP90 chaperone/DNA topoisomerase II/histidine kinase"/>
    <property type="match status" value="1"/>
</dbReference>
<protein>
    <recommendedName>
        <fullName evidence="2">histidine kinase</fullName>
        <ecNumber evidence="2">2.7.13.3</ecNumber>
    </recommendedName>
</protein>
<keyword evidence="4" id="KW-0808">Transferase</keyword>
<evidence type="ECO:0000259" key="12">
    <source>
        <dbReference type="Pfam" id="PF02518"/>
    </source>
</evidence>
<evidence type="ECO:0000256" key="3">
    <source>
        <dbReference type="ARBA" id="ARBA00022553"/>
    </source>
</evidence>
<dbReference type="Proteomes" id="UP000199213">
    <property type="component" value="Unassembled WGS sequence"/>
</dbReference>
<evidence type="ECO:0000256" key="8">
    <source>
        <dbReference type="ARBA" id="ARBA00023012"/>
    </source>
</evidence>
<accession>A0A1G9BEJ1</accession>
<keyword evidence="7" id="KW-0067">ATP-binding</keyword>
<keyword evidence="15" id="KW-1185">Reference proteome</keyword>
<feature type="domain" description="Histidine kinase/HSP90-like ATPase" evidence="12">
    <location>
        <begin position="367"/>
        <end position="469"/>
    </location>
</feature>
<dbReference type="OrthoDB" id="227596at2"/>
<dbReference type="EMBL" id="FNFM01000007">
    <property type="protein sequence ID" value="SDK37897.1"/>
    <property type="molecule type" value="Genomic_DNA"/>
</dbReference>
<feature type="transmembrane region" description="Helical" evidence="11">
    <location>
        <begin position="60"/>
        <end position="82"/>
    </location>
</feature>
<dbReference type="AlphaFoldDB" id="A0A1G9BEJ1"/>
<feature type="coiled-coil region" evidence="9">
    <location>
        <begin position="197"/>
        <end position="234"/>
    </location>
</feature>
<dbReference type="PANTHER" id="PTHR24421:SF10">
    <property type="entry name" value="NITRATE_NITRITE SENSOR PROTEIN NARQ"/>
    <property type="match status" value="1"/>
</dbReference>
<keyword evidence="6 14" id="KW-0418">Kinase</keyword>
<evidence type="ECO:0000256" key="2">
    <source>
        <dbReference type="ARBA" id="ARBA00012438"/>
    </source>
</evidence>
<evidence type="ECO:0000256" key="10">
    <source>
        <dbReference type="SAM" id="MobiDB-lite"/>
    </source>
</evidence>
<keyword evidence="11" id="KW-0472">Membrane</keyword>
<organism evidence="14 15">
    <name type="scientific">Actinopolyspora mzabensis</name>
    <dbReference type="NCBI Taxonomy" id="995066"/>
    <lineage>
        <taxon>Bacteria</taxon>
        <taxon>Bacillati</taxon>
        <taxon>Actinomycetota</taxon>
        <taxon>Actinomycetes</taxon>
        <taxon>Actinopolysporales</taxon>
        <taxon>Actinopolysporaceae</taxon>
        <taxon>Actinopolyspora</taxon>
    </lineage>
</organism>
<dbReference type="GO" id="GO:0000155">
    <property type="term" value="F:phosphorelay sensor kinase activity"/>
    <property type="evidence" value="ECO:0007669"/>
    <property type="project" value="InterPro"/>
</dbReference>
<keyword evidence="5" id="KW-0547">Nucleotide-binding</keyword>
<dbReference type="EC" id="2.7.13.3" evidence="2"/>
<evidence type="ECO:0000256" key="7">
    <source>
        <dbReference type="ARBA" id="ARBA00022840"/>
    </source>
</evidence>
<keyword evidence="11" id="KW-1133">Transmembrane helix</keyword>
<dbReference type="InterPro" id="IPR003594">
    <property type="entry name" value="HATPase_dom"/>
</dbReference>
<evidence type="ECO:0000256" key="1">
    <source>
        <dbReference type="ARBA" id="ARBA00000085"/>
    </source>
</evidence>
<feature type="transmembrane region" description="Helical" evidence="11">
    <location>
        <begin position="102"/>
        <end position="123"/>
    </location>
</feature>
<dbReference type="GO" id="GO:0016020">
    <property type="term" value="C:membrane"/>
    <property type="evidence" value="ECO:0007669"/>
    <property type="project" value="InterPro"/>
</dbReference>